<name>A0AAN8T6S2_SOLBU</name>
<sequence length="33" mass="3632">MLRTNPESTCVVKVDDSEGSAKMGVVEYENKNT</sequence>
<dbReference type="EMBL" id="JBANQN010000009">
    <property type="protein sequence ID" value="KAK6780814.1"/>
    <property type="molecule type" value="Genomic_DNA"/>
</dbReference>
<reference evidence="1 2" key="1">
    <citation type="submission" date="2024-02" db="EMBL/GenBank/DDBJ databases">
        <title>de novo genome assembly of Solanum bulbocastanum strain 11H21.</title>
        <authorList>
            <person name="Hosaka A.J."/>
        </authorList>
    </citation>
    <scope>NUCLEOTIDE SEQUENCE [LARGE SCALE GENOMIC DNA]</scope>
    <source>
        <tissue evidence="1">Young leaves</tissue>
    </source>
</reference>
<proteinExistence type="predicted"/>
<protein>
    <submittedName>
        <fullName evidence="1">Uncharacterized protein</fullName>
    </submittedName>
</protein>
<keyword evidence="2" id="KW-1185">Reference proteome</keyword>
<comment type="caution">
    <text evidence="1">The sequence shown here is derived from an EMBL/GenBank/DDBJ whole genome shotgun (WGS) entry which is preliminary data.</text>
</comment>
<evidence type="ECO:0000313" key="1">
    <source>
        <dbReference type="EMBL" id="KAK6780814.1"/>
    </source>
</evidence>
<organism evidence="1 2">
    <name type="scientific">Solanum bulbocastanum</name>
    <name type="common">Wild potato</name>
    <dbReference type="NCBI Taxonomy" id="147425"/>
    <lineage>
        <taxon>Eukaryota</taxon>
        <taxon>Viridiplantae</taxon>
        <taxon>Streptophyta</taxon>
        <taxon>Embryophyta</taxon>
        <taxon>Tracheophyta</taxon>
        <taxon>Spermatophyta</taxon>
        <taxon>Magnoliopsida</taxon>
        <taxon>eudicotyledons</taxon>
        <taxon>Gunneridae</taxon>
        <taxon>Pentapetalae</taxon>
        <taxon>asterids</taxon>
        <taxon>lamiids</taxon>
        <taxon>Solanales</taxon>
        <taxon>Solanaceae</taxon>
        <taxon>Solanoideae</taxon>
        <taxon>Solaneae</taxon>
        <taxon>Solanum</taxon>
    </lineage>
</organism>
<dbReference type="AlphaFoldDB" id="A0AAN8T6S2"/>
<gene>
    <name evidence="1" type="ORF">RDI58_022998</name>
</gene>
<evidence type="ECO:0000313" key="2">
    <source>
        <dbReference type="Proteomes" id="UP001371456"/>
    </source>
</evidence>
<dbReference type="Proteomes" id="UP001371456">
    <property type="component" value="Unassembled WGS sequence"/>
</dbReference>
<accession>A0AAN8T6S2</accession>